<keyword evidence="8" id="KW-1185">Reference proteome</keyword>
<dbReference type="Pfam" id="PF03466">
    <property type="entry name" value="LysR_substrate"/>
    <property type="match status" value="1"/>
</dbReference>
<dbReference type="PANTHER" id="PTHR30346">
    <property type="entry name" value="TRANSCRIPTIONAL DUAL REGULATOR HCAR-RELATED"/>
    <property type="match status" value="1"/>
</dbReference>
<dbReference type="Gene3D" id="3.40.190.10">
    <property type="entry name" value="Periplasmic binding protein-like II"/>
    <property type="match status" value="2"/>
</dbReference>
<dbReference type="Pfam" id="PF00126">
    <property type="entry name" value="HTH_1"/>
    <property type="match status" value="1"/>
</dbReference>
<dbReference type="InterPro" id="IPR000847">
    <property type="entry name" value="LysR_HTH_N"/>
</dbReference>
<name>A0ABY5PQ64_9ACTN</name>
<evidence type="ECO:0000256" key="4">
    <source>
        <dbReference type="ARBA" id="ARBA00023163"/>
    </source>
</evidence>
<sequence length="343" mass="36027">MIDVQRLRVLRAVAEHGSFNKAAGALLLTPSAVSQHIAALERTLGHPVAVRSTRGVTLTEPGRLLVEAAETISAELDQVRRAIDRLSQERPRLTVATFTSGGRHLLPAALARFVRTHPEVELTVLESEPEDAVPMVRGGAADLALAYHFDGPPPVRPGGRPGLAWRPLLEDPLRLVLPGGHRLAGRTSVDLGELSGDRWVLGCLKTEAFLCRYAELAGFDLRVAASTTDYFFAQTLVAAGVGVSLVPQVALAGAAHTAVVRVEPPRPARHIGLVLPRGRRTNPSAEALAEALAATATATAIATAEQSGARPRSGPAPAARLLPRGGLRGGAQAPEPGVTRPVS</sequence>
<feature type="region of interest" description="Disordered" evidence="5">
    <location>
        <begin position="302"/>
        <end position="343"/>
    </location>
</feature>
<dbReference type="SUPFAM" id="SSF46785">
    <property type="entry name" value="Winged helix' DNA-binding domain"/>
    <property type="match status" value="1"/>
</dbReference>
<evidence type="ECO:0000313" key="8">
    <source>
        <dbReference type="Proteomes" id="UP001057738"/>
    </source>
</evidence>
<feature type="compositionally biased region" description="Low complexity" evidence="5">
    <location>
        <begin position="302"/>
        <end position="334"/>
    </location>
</feature>
<keyword evidence="2" id="KW-0805">Transcription regulation</keyword>
<evidence type="ECO:0000256" key="3">
    <source>
        <dbReference type="ARBA" id="ARBA00023125"/>
    </source>
</evidence>
<dbReference type="PROSITE" id="PS50931">
    <property type="entry name" value="HTH_LYSR"/>
    <property type="match status" value="1"/>
</dbReference>
<dbReference type="Gene3D" id="1.10.10.10">
    <property type="entry name" value="Winged helix-like DNA-binding domain superfamily/Winged helix DNA-binding domain"/>
    <property type="match status" value="1"/>
</dbReference>
<dbReference type="InterPro" id="IPR005119">
    <property type="entry name" value="LysR_subst-bd"/>
</dbReference>
<comment type="similarity">
    <text evidence="1">Belongs to the LysR transcriptional regulatory family.</text>
</comment>
<protein>
    <submittedName>
        <fullName evidence="7">LysR substrate-binding domain-containing protein</fullName>
    </submittedName>
</protein>
<keyword evidence="4" id="KW-0804">Transcription</keyword>
<dbReference type="InterPro" id="IPR036390">
    <property type="entry name" value="WH_DNA-bd_sf"/>
</dbReference>
<keyword evidence="3" id="KW-0238">DNA-binding</keyword>
<organism evidence="7 8">
    <name type="scientific">Streptomyces yangpuensis</name>
    <dbReference type="NCBI Taxonomy" id="1648182"/>
    <lineage>
        <taxon>Bacteria</taxon>
        <taxon>Bacillati</taxon>
        <taxon>Actinomycetota</taxon>
        <taxon>Actinomycetes</taxon>
        <taxon>Kitasatosporales</taxon>
        <taxon>Streptomycetaceae</taxon>
        <taxon>Streptomyces</taxon>
    </lineage>
</organism>
<evidence type="ECO:0000256" key="1">
    <source>
        <dbReference type="ARBA" id="ARBA00009437"/>
    </source>
</evidence>
<dbReference type="Proteomes" id="UP001057738">
    <property type="component" value="Chromosome"/>
</dbReference>
<evidence type="ECO:0000256" key="5">
    <source>
        <dbReference type="SAM" id="MobiDB-lite"/>
    </source>
</evidence>
<dbReference type="SUPFAM" id="SSF53850">
    <property type="entry name" value="Periplasmic binding protein-like II"/>
    <property type="match status" value="1"/>
</dbReference>
<proteinExistence type="inferred from homology"/>
<reference evidence="7" key="1">
    <citation type="submission" date="2022-08" db="EMBL/GenBank/DDBJ databases">
        <authorList>
            <person name="Tian L."/>
        </authorList>
    </citation>
    <scope>NUCLEOTIDE SEQUENCE</scope>
    <source>
        <strain evidence="7">CM253</strain>
    </source>
</reference>
<gene>
    <name evidence="7" type="ORF">NRK68_03025</name>
</gene>
<dbReference type="PANTHER" id="PTHR30346:SF29">
    <property type="entry name" value="LYSR SUBSTRATE-BINDING"/>
    <property type="match status" value="1"/>
</dbReference>
<evidence type="ECO:0000256" key="2">
    <source>
        <dbReference type="ARBA" id="ARBA00023015"/>
    </source>
</evidence>
<evidence type="ECO:0000259" key="6">
    <source>
        <dbReference type="PROSITE" id="PS50931"/>
    </source>
</evidence>
<dbReference type="GeneID" id="95572412"/>
<dbReference type="RefSeq" id="WP_257854811.1">
    <property type="nucleotide sequence ID" value="NZ_CP102514.1"/>
</dbReference>
<feature type="domain" description="HTH lysR-type" evidence="6">
    <location>
        <begin position="2"/>
        <end position="59"/>
    </location>
</feature>
<evidence type="ECO:0000313" key="7">
    <source>
        <dbReference type="EMBL" id="UUY46282.1"/>
    </source>
</evidence>
<dbReference type="InterPro" id="IPR036388">
    <property type="entry name" value="WH-like_DNA-bd_sf"/>
</dbReference>
<accession>A0ABY5PQ64</accession>
<dbReference type="EMBL" id="CP102514">
    <property type="protein sequence ID" value="UUY46282.1"/>
    <property type="molecule type" value="Genomic_DNA"/>
</dbReference>